<name>A0ABV7IRN4_9SPHN</name>
<evidence type="ECO:0000313" key="2">
    <source>
        <dbReference type="Proteomes" id="UP001595604"/>
    </source>
</evidence>
<keyword evidence="2" id="KW-1185">Reference proteome</keyword>
<evidence type="ECO:0000313" key="1">
    <source>
        <dbReference type="EMBL" id="MFC3175354.1"/>
    </source>
</evidence>
<accession>A0ABV7IRN4</accession>
<comment type="caution">
    <text evidence="1">The sequence shown here is derived from an EMBL/GenBank/DDBJ whole genome shotgun (WGS) entry which is preliminary data.</text>
</comment>
<proteinExistence type="predicted"/>
<organism evidence="1 2">
    <name type="scientific">Novosphingobium bradum</name>
    <dbReference type="NCBI Taxonomy" id="1737444"/>
    <lineage>
        <taxon>Bacteria</taxon>
        <taxon>Pseudomonadati</taxon>
        <taxon>Pseudomonadota</taxon>
        <taxon>Alphaproteobacteria</taxon>
        <taxon>Sphingomonadales</taxon>
        <taxon>Sphingomonadaceae</taxon>
        <taxon>Novosphingobium</taxon>
    </lineage>
</organism>
<dbReference type="EMBL" id="JBHRTQ010000013">
    <property type="protein sequence ID" value="MFC3175354.1"/>
    <property type="molecule type" value="Genomic_DNA"/>
</dbReference>
<dbReference type="RefSeq" id="WP_379510733.1">
    <property type="nucleotide sequence ID" value="NZ_JBHRTQ010000013.1"/>
</dbReference>
<dbReference type="Proteomes" id="UP001595604">
    <property type="component" value="Unassembled WGS sequence"/>
</dbReference>
<reference evidence="2" key="1">
    <citation type="journal article" date="2019" name="Int. J. Syst. Evol. Microbiol.">
        <title>The Global Catalogue of Microorganisms (GCM) 10K type strain sequencing project: providing services to taxonomists for standard genome sequencing and annotation.</title>
        <authorList>
            <consortium name="The Broad Institute Genomics Platform"/>
            <consortium name="The Broad Institute Genome Sequencing Center for Infectious Disease"/>
            <person name="Wu L."/>
            <person name="Ma J."/>
        </authorList>
    </citation>
    <scope>NUCLEOTIDE SEQUENCE [LARGE SCALE GENOMIC DNA]</scope>
    <source>
        <strain evidence="2">KCTC 42984</strain>
    </source>
</reference>
<sequence length="140" mass="14654">MSDKRRLARLKRLETVRAVARQAAAAEAAEAEGTLAQLMALAERTGRLAADYAARAAPEDGDGLRRLAGFRSGLAGVEQATRADAARAQRVADARLGELSQAERRRAAAADRAEAVRRAIAAVGALPPLGARKAIGTDLD</sequence>
<protein>
    <submittedName>
        <fullName evidence="1">Uncharacterized protein</fullName>
    </submittedName>
</protein>
<gene>
    <name evidence="1" type="ORF">ACFOD9_13925</name>
</gene>